<evidence type="ECO:0000313" key="12">
    <source>
        <dbReference type="EMBL" id="EDK44704.1"/>
    </source>
</evidence>
<feature type="repeat" description="WD" evidence="11">
    <location>
        <begin position="288"/>
        <end position="330"/>
    </location>
</feature>
<dbReference type="STRING" id="379508.A5DZU6"/>
<dbReference type="PROSITE" id="PS00678">
    <property type="entry name" value="WD_REPEATS_1"/>
    <property type="match status" value="1"/>
</dbReference>
<proteinExistence type="inferred from homology"/>
<dbReference type="InterPro" id="IPR001680">
    <property type="entry name" value="WD40_rpt"/>
</dbReference>
<keyword evidence="7" id="KW-0653">Protein transport</keyword>
<keyword evidence="6" id="KW-0677">Repeat</keyword>
<dbReference type="PANTHER" id="PTHR46027">
    <property type="entry name" value="PEROXISOMAL TARGETING SIGNAL 2 RECEPTOR"/>
    <property type="match status" value="1"/>
</dbReference>
<evidence type="ECO:0000256" key="1">
    <source>
        <dbReference type="ARBA" id="ARBA00004253"/>
    </source>
</evidence>
<dbReference type="HOGENOM" id="CLU_046581_1_0_1"/>
<evidence type="ECO:0000256" key="9">
    <source>
        <dbReference type="ARBA" id="ARBA00024017"/>
    </source>
</evidence>
<dbReference type="eggNOG" id="KOG0277">
    <property type="taxonomic scope" value="Eukaryota"/>
</dbReference>
<dbReference type="KEGG" id="lel:PVL30_003720"/>
<dbReference type="OrthoDB" id="273771at2759"/>
<feature type="repeat" description="WD" evidence="11">
    <location>
        <begin position="100"/>
        <end position="142"/>
    </location>
</feature>
<keyword evidence="13" id="KW-1185">Reference proteome</keyword>
<evidence type="ECO:0000256" key="11">
    <source>
        <dbReference type="PROSITE-ProRule" id="PRU00221"/>
    </source>
</evidence>
<dbReference type="PROSITE" id="PS50082">
    <property type="entry name" value="WD_REPEATS_2"/>
    <property type="match status" value="3"/>
</dbReference>
<evidence type="ECO:0000256" key="4">
    <source>
        <dbReference type="ARBA" id="ARBA00022490"/>
    </source>
</evidence>
<organism evidence="12 13">
    <name type="scientific">Lodderomyces elongisporus (strain ATCC 11503 / CBS 2605 / JCM 1781 / NBRC 1676 / NRRL YB-4239)</name>
    <name type="common">Yeast</name>
    <name type="synonym">Saccharomyces elongisporus</name>
    <dbReference type="NCBI Taxonomy" id="379508"/>
    <lineage>
        <taxon>Eukaryota</taxon>
        <taxon>Fungi</taxon>
        <taxon>Dikarya</taxon>
        <taxon>Ascomycota</taxon>
        <taxon>Saccharomycotina</taxon>
        <taxon>Pichiomycetes</taxon>
        <taxon>Debaryomycetaceae</taxon>
        <taxon>Candida/Lodderomyces clade</taxon>
        <taxon>Lodderomyces</taxon>
    </lineage>
</organism>
<dbReference type="InterPro" id="IPR015943">
    <property type="entry name" value="WD40/YVTN_repeat-like_dom_sf"/>
</dbReference>
<dbReference type="Proteomes" id="UP000001996">
    <property type="component" value="Unassembled WGS sequence"/>
</dbReference>
<dbReference type="AlphaFoldDB" id="A5DZU6"/>
<dbReference type="InterPro" id="IPR020472">
    <property type="entry name" value="WD40_PAC1"/>
</dbReference>
<protein>
    <recommendedName>
        <fullName evidence="10">Peroxin-7</fullName>
    </recommendedName>
</protein>
<keyword evidence="5 11" id="KW-0853">WD repeat</keyword>
<reference evidence="12 13" key="1">
    <citation type="journal article" date="2009" name="Nature">
        <title>Evolution of pathogenicity and sexual reproduction in eight Candida genomes.</title>
        <authorList>
            <person name="Butler G."/>
            <person name="Rasmussen M.D."/>
            <person name="Lin M.F."/>
            <person name="Santos M.A."/>
            <person name="Sakthikumar S."/>
            <person name="Munro C.A."/>
            <person name="Rheinbay E."/>
            <person name="Grabherr M."/>
            <person name="Forche A."/>
            <person name="Reedy J.L."/>
            <person name="Agrafioti I."/>
            <person name="Arnaud M.B."/>
            <person name="Bates S."/>
            <person name="Brown A.J."/>
            <person name="Brunke S."/>
            <person name="Costanzo M.C."/>
            <person name="Fitzpatrick D.A."/>
            <person name="de Groot P.W."/>
            <person name="Harris D."/>
            <person name="Hoyer L.L."/>
            <person name="Hube B."/>
            <person name="Klis F.M."/>
            <person name="Kodira C."/>
            <person name="Lennard N."/>
            <person name="Logue M.E."/>
            <person name="Martin R."/>
            <person name="Neiman A.M."/>
            <person name="Nikolaou E."/>
            <person name="Quail M.A."/>
            <person name="Quinn J."/>
            <person name="Santos M.C."/>
            <person name="Schmitzberger F.F."/>
            <person name="Sherlock G."/>
            <person name="Shah P."/>
            <person name="Silverstein K.A."/>
            <person name="Skrzypek M.S."/>
            <person name="Soll D."/>
            <person name="Staggs R."/>
            <person name="Stansfield I."/>
            <person name="Stumpf M.P."/>
            <person name="Sudbery P.E."/>
            <person name="Srikantha T."/>
            <person name="Zeng Q."/>
            <person name="Berman J."/>
            <person name="Berriman M."/>
            <person name="Heitman J."/>
            <person name="Gow N.A."/>
            <person name="Lorenz M.C."/>
            <person name="Birren B.W."/>
            <person name="Kellis M."/>
            <person name="Cuomo C.A."/>
        </authorList>
    </citation>
    <scope>NUCLEOTIDE SEQUENCE [LARGE SCALE GENOMIC DNA]</scope>
    <source>
        <strain evidence="13">ATCC 11503 / BCRC 21390 / CBS 2605 / JCM 1781 / NBRC 1676 / NRRL YB-4239</strain>
    </source>
</reference>
<dbReference type="Gene3D" id="2.130.10.10">
    <property type="entry name" value="YVTN repeat-like/Quinoprotein amine dehydrogenase"/>
    <property type="match status" value="1"/>
</dbReference>
<dbReference type="PANTHER" id="PTHR46027:SF1">
    <property type="entry name" value="PEROXISOMAL TARGETING SIGNAL 2 RECEPTOR"/>
    <property type="match status" value="1"/>
</dbReference>
<dbReference type="PROSITE" id="PS50294">
    <property type="entry name" value="WD_REPEATS_REGION"/>
    <property type="match status" value="1"/>
</dbReference>
<evidence type="ECO:0000313" key="13">
    <source>
        <dbReference type="Proteomes" id="UP000001996"/>
    </source>
</evidence>
<evidence type="ECO:0000256" key="10">
    <source>
        <dbReference type="ARBA" id="ARBA00032565"/>
    </source>
</evidence>
<evidence type="ECO:0000256" key="6">
    <source>
        <dbReference type="ARBA" id="ARBA00022737"/>
    </source>
</evidence>
<dbReference type="GO" id="GO:0005778">
    <property type="term" value="C:peroxisomal membrane"/>
    <property type="evidence" value="ECO:0007669"/>
    <property type="project" value="EnsemblFungi"/>
</dbReference>
<dbReference type="InterPro" id="IPR019775">
    <property type="entry name" value="WD40_repeat_CS"/>
</dbReference>
<dbReference type="InterPro" id="IPR036322">
    <property type="entry name" value="WD40_repeat_dom_sf"/>
</dbReference>
<dbReference type="InParanoid" id="A5DZU6"/>
<accession>A5DZU6</accession>
<dbReference type="PRINTS" id="PR00320">
    <property type="entry name" value="GPROTEINBRPT"/>
</dbReference>
<dbReference type="OMA" id="FAVHWNL"/>
<evidence type="ECO:0000256" key="3">
    <source>
        <dbReference type="ARBA" id="ARBA00022448"/>
    </source>
</evidence>
<dbReference type="SMART" id="SM00320">
    <property type="entry name" value="WD40"/>
    <property type="match status" value="6"/>
</dbReference>
<dbReference type="GO" id="GO:0005829">
    <property type="term" value="C:cytosol"/>
    <property type="evidence" value="ECO:0007669"/>
    <property type="project" value="UniProtKB-SubCell"/>
</dbReference>
<comment type="similarity">
    <text evidence="9">Belongs to the WD repeat peroxin-7 family.</text>
</comment>
<dbReference type="GO" id="GO:0062137">
    <property type="term" value="C:cargo receptor complex"/>
    <property type="evidence" value="ECO:0007669"/>
    <property type="project" value="EnsemblFungi"/>
</dbReference>
<dbReference type="GO" id="GO:0005782">
    <property type="term" value="C:peroxisomal matrix"/>
    <property type="evidence" value="ECO:0007669"/>
    <property type="project" value="UniProtKB-SubCell"/>
</dbReference>
<evidence type="ECO:0000256" key="5">
    <source>
        <dbReference type="ARBA" id="ARBA00022574"/>
    </source>
</evidence>
<dbReference type="GO" id="GO:0005053">
    <property type="term" value="F:peroxisome matrix targeting signal-2 binding"/>
    <property type="evidence" value="ECO:0007669"/>
    <property type="project" value="EnsemblFungi"/>
</dbReference>
<dbReference type="InterPro" id="IPR044536">
    <property type="entry name" value="PEX7"/>
</dbReference>
<dbReference type="EMBL" id="CH981526">
    <property type="protein sequence ID" value="EDK44704.1"/>
    <property type="molecule type" value="Genomic_DNA"/>
</dbReference>
<evidence type="ECO:0000256" key="8">
    <source>
        <dbReference type="ARBA" id="ARBA00023140"/>
    </source>
</evidence>
<gene>
    <name evidence="12" type="ORF">LELG_02883</name>
</gene>
<dbReference type="GO" id="GO:0016560">
    <property type="term" value="P:protein import into peroxisome matrix, docking"/>
    <property type="evidence" value="ECO:0007669"/>
    <property type="project" value="EnsemblFungi"/>
</dbReference>
<feature type="repeat" description="WD" evidence="11">
    <location>
        <begin position="225"/>
        <end position="260"/>
    </location>
</feature>
<name>A5DZU6_LODEL</name>
<keyword evidence="3" id="KW-0813">Transport</keyword>
<keyword evidence="8" id="KW-0576">Peroxisome</keyword>
<comment type="subcellular location">
    <subcellularLocation>
        <location evidence="2">Cytoplasm</location>
        <location evidence="2">Cytosol</location>
    </subcellularLocation>
    <subcellularLocation>
        <location evidence="1">Peroxisome matrix</location>
    </subcellularLocation>
</comment>
<keyword evidence="4" id="KW-0963">Cytoplasm</keyword>
<evidence type="ECO:0000256" key="7">
    <source>
        <dbReference type="ARBA" id="ARBA00022927"/>
    </source>
</evidence>
<dbReference type="VEuPathDB" id="FungiDB:LELG_02883"/>
<dbReference type="SUPFAM" id="SSF50978">
    <property type="entry name" value="WD40 repeat-like"/>
    <property type="match status" value="1"/>
</dbReference>
<dbReference type="Pfam" id="PF00400">
    <property type="entry name" value="WD40"/>
    <property type="match status" value="4"/>
</dbReference>
<dbReference type="GeneID" id="5233298"/>
<evidence type="ECO:0000256" key="2">
    <source>
        <dbReference type="ARBA" id="ARBA00004514"/>
    </source>
</evidence>
<dbReference type="FunCoup" id="A5DZU6">
    <property type="interactions" value="444"/>
</dbReference>
<sequence>MLSFRTQGYNGYGIQYSPYFDNKLAVATAANYGLVGNGKLFILDIEPLGRVREQMSWETQDGLFDLAWSEIHENQCVVASGDGLIKLFDTTVAQFPIMQWREHQREVFLVNWNLVDKTNFVTGSWDGTIKIWSHQRQESMLTLDPLSHDFTTKTAPIHATARGNISTVPLLHHPNHQKQPSDTSHCIYSAQFSPHSPSMLISCNGSSQVHIWDIRTPHPLQLSFISHNGMETLSVDWNKYKSTVVASAGTDKSVRIWDLRMISNIDQPSAQSPMPASHHRGPTPLNEFIGHEFAVRRVQWSPHDSRELMSTSYDMTARIWRDESDERARFLNTKVGGARGIMGRHREFVIGCDYSLWGEPGWCATTGWDEMVYIWDSKRL</sequence>